<dbReference type="PROSITE" id="PS50893">
    <property type="entry name" value="ABC_TRANSPORTER_2"/>
    <property type="match status" value="1"/>
</dbReference>
<keyword evidence="4 6" id="KW-0067">ATP-binding</keyword>
<reference evidence="6 7" key="1">
    <citation type="submission" date="2018-08" db="EMBL/GenBank/DDBJ databases">
        <title>Achromobacter xylosoxidans Genome sequencing and assembly.</title>
        <authorList>
            <person name="Wang R."/>
            <person name="Rensing C."/>
            <person name="Li Y."/>
        </authorList>
    </citation>
    <scope>NUCLEOTIDE SEQUENCE [LARGE SCALE GENOMIC DNA]</scope>
    <source>
        <strain evidence="6 7">GD003A</strain>
    </source>
</reference>
<dbReference type="GO" id="GO:0015188">
    <property type="term" value="F:L-isoleucine transmembrane transporter activity"/>
    <property type="evidence" value="ECO:0007669"/>
    <property type="project" value="TreeGrafter"/>
</dbReference>
<dbReference type="GO" id="GO:0005304">
    <property type="term" value="F:L-valine transmembrane transporter activity"/>
    <property type="evidence" value="ECO:0007669"/>
    <property type="project" value="TreeGrafter"/>
</dbReference>
<comment type="caution">
    <text evidence="6">The sequence shown here is derived from an EMBL/GenBank/DDBJ whole genome shotgun (WGS) entry which is preliminary data.</text>
</comment>
<dbReference type="GO" id="GO:0015808">
    <property type="term" value="P:L-alanine transport"/>
    <property type="evidence" value="ECO:0007669"/>
    <property type="project" value="TreeGrafter"/>
</dbReference>
<dbReference type="Proteomes" id="UP000285324">
    <property type="component" value="Unassembled WGS sequence"/>
</dbReference>
<dbReference type="EMBL" id="QVXO01000024">
    <property type="protein sequence ID" value="RPJ90657.1"/>
    <property type="molecule type" value="Genomic_DNA"/>
</dbReference>
<keyword evidence="2" id="KW-1003">Cell membrane</keyword>
<dbReference type="InterPro" id="IPR003593">
    <property type="entry name" value="AAA+_ATPase"/>
</dbReference>
<dbReference type="PANTHER" id="PTHR45772">
    <property type="entry name" value="CONSERVED COMPONENT OF ABC TRANSPORTER FOR NATURAL AMINO ACIDS-RELATED"/>
    <property type="match status" value="1"/>
</dbReference>
<keyword evidence="2" id="KW-0472">Membrane</keyword>
<dbReference type="Pfam" id="PF12399">
    <property type="entry name" value="BCA_ABC_TP_C"/>
    <property type="match status" value="1"/>
</dbReference>
<evidence type="ECO:0000259" key="5">
    <source>
        <dbReference type="PROSITE" id="PS50893"/>
    </source>
</evidence>
<evidence type="ECO:0000313" key="6">
    <source>
        <dbReference type="EMBL" id="RPJ90657.1"/>
    </source>
</evidence>
<feature type="domain" description="ABC transporter" evidence="5">
    <location>
        <begin position="5"/>
        <end position="241"/>
    </location>
</feature>
<dbReference type="GO" id="GO:0042941">
    <property type="term" value="P:D-alanine transmembrane transport"/>
    <property type="evidence" value="ECO:0007669"/>
    <property type="project" value="TreeGrafter"/>
</dbReference>
<dbReference type="RefSeq" id="WP_118933093.1">
    <property type="nucleotide sequence ID" value="NZ_CP061008.1"/>
</dbReference>
<evidence type="ECO:0000256" key="3">
    <source>
        <dbReference type="ARBA" id="ARBA00022741"/>
    </source>
</evidence>
<protein>
    <submittedName>
        <fullName evidence="6">ABC transporter ATP-binding protein</fullName>
    </submittedName>
</protein>
<dbReference type="InterPro" id="IPR027417">
    <property type="entry name" value="P-loop_NTPase"/>
</dbReference>
<organism evidence="6 7">
    <name type="scientific">Alcaligenes xylosoxydans xylosoxydans</name>
    <name type="common">Achromobacter xylosoxidans</name>
    <dbReference type="NCBI Taxonomy" id="85698"/>
    <lineage>
        <taxon>Bacteria</taxon>
        <taxon>Pseudomonadati</taxon>
        <taxon>Pseudomonadota</taxon>
        <taxon>Betaproteobacteria</taxon>
        <taxon>Burkholderiales</taxon>
        <taxon>Alcaligenaceae</taxon>
        <taxon>Achromobacter</taxon>
    </lineage>
</organism>
<dbReference type="PANTHER" id="PTHR45772:SF7">
    <property type="entry name" value="AMINO ACID ABC TRANSPORTER ATP-BINDING PROTEIN"/>
    <property type="match status" value="1"/>
</dbReference>
<dbReference type="SUPFAM" id="SSF52540">
    <property type="entry name" value="P-loop containing nucleoside triphosphate hydrolases"/>
    <property type="match status" value="1"/>
</dbReference>
<dbReference type="GO" id="GO:1903805">
    <property type="term" value="P:L-valine import across plasma membrane"/>
    <property type="evidence" value="ECO:0007669"/>
    <property type="project" value="TreeGrafter"/>
</dbReference>
<dbReference type="InterPro" id="IPR003439">
    <property type="entry name" value="ABC_transporter-like_ATP-bd"/>
</dbReference>
<keyword evidence="1" id="KW-0813">Transport</keyword>
<dbReference type="GO" id="GO:0005524">
    <property type="term" value="F:ATP binding"/>
    <property type="evidence" value="ECO:0007669"/>
    <property type="project" value="UniProtKB-KW"/>
</dbReference>
<evidence type="ECO:0000256" key="2">
    <source>
        <dbReference type="ARBA" id="ARBA00022475"/>
    </source>
</evidence>
<dbReference type="Gene3D" id="3.40.50.300">
    <property type="entry name" value="P-loop containing nucleotide triphosphate hydrolases"/>
    <property type="match status" value="1"/>
</dbReference>
<keyword evidence="3" id="KW-0547">Nucleotide-binding</keyword>
<name>A0A424WBM5_ALCXX</name>
<dbReference type="Pfam" id="PF00005">
    <property type="entry name" value="ABC_tran"/>
    <property type="match status" value="1"/>
</dbReference>
<evidence type="ECO:0000256" key="4">
    <source>
        <dbReference type="ARBA" id="ARBA00022840"/>
    </source>
</evidence>
<sequence>MNPILDVRNVTRSFAGLVAVNQVSFTLAEGEILGLIGPNGAGKTTLVSLISGTLAPTAGEILFQDKPIDALPAYRRARLGIGRTFQIMRPFPGLSVLDNVAVGALFGHGGGQPKLALAREQARACLDFVGLGRAAGQRADELGGPGRKRLELAKALAMQPKVLLCDEVMAGLNLVEIDEVIEVIRKVRASGISVLVIEHVIKAIKSLSDRLLVLHHGEKIADGAPDEVLADPEVVQAYLGKRRA</sequence>
<dbReference type="GO" id="GO:0015192">
    <property type="term" value="F:L-phenylalanine transmembrane transporter activity"/>
    <property type="evidence" value="ECO:0007669"/>
    <property type="project" value="TreeGrafter"/>
</dbReference>
<dbReference type="SMART" id="SM00382">
    <property type="entry name" value="AAA"/>
    <property type="match status" value="1"/>
</dbReference>
<dbReference type="GO" id="GO:0016887">
    <property type="term" value="F:ATP hydrolysis activity"/>
    <property type="evidence" value="ECO:0007669"/>
    <property type="project" value="InterPro"/>
</dbReference>
<gene>
    <name evidence="6" type="ORF">DY367_16830</name>
</gene>
<dbReference type="OrthoDB" id="9805514at2"/>
<dbReference type="GO" id="GO:1903806">
    <property type="term" value="P:L-isoleucine import across plasma membrane"/>
    <property type="evidence" value="ECO:0007669"/>
    <property type="project" value="TreeGrafter"/>
</dbReference>
<accession>A0A424WBM5</accession>
<dbReference type="InterPro" id="IPR032823">
    <property type="entry name" value="BCA_ABC_TP_C"/>
</dbReference>
<dbReference type="InterPro" id="IPR051120">
    <property type="entry name" value="ABC_AA/LPS_Transport"/>
</dbReference>
<evidence type="ECO:0000256" key="1">
    <source>
        <dbReference type="ARBA" id="ARBA00022448"/>
    </source>
</evidence>
<proteinExistence type="predicted"/>
<evidence type="ECO:0000313" key="7">
    <source>
        <dbReference type="Proteomes" id="UP000285324"/>
    </source>
</evidence>
<dbReference type="GO" id="GO:0005886">
    <property type="term" value="C:plasma membrane"/>
    <property type="evidence" value="ECO:0007669"/>
    <property type="project" value="TreeGrafter"/>
</dbReference>
<dbReference type="AlphaFoldDB" id="A0A424WBM5"/>
<dbReference type="CDD" id="cd03219">
    <property type="entry name" value="ABC_Mj1267_LivG_branched"/>
    <property type="match status" value="1"/>
</dbReference>